<evidence type="ECO:0000259" key="8">
    <source>
        <dbReference type="Pfam" id="PF01182"/>
    </source>
</evidence>
<dbReference type="Pfam" id="PF01182">
    <property type="entry name" value="Glucosamine_iso"/>
    <property type="match status" value="1"/>
</dbReference>
<dbReference type="InterPro" id="IPR006148">
    <property type="entry name" value="Glc/Gal-6P_isomerase"/>
</dbReference>
<dbReference type="SUPFAM" id="SSF100950">
    <property type="entry name" value="NagB/RpiA/CoA transferase-like"/>
    <property type="match status" value="1"/>
</dbReference>
<dbReference type="EMBL" id="JBHRSL010000010">
    <property type="protein sequence ID" value="MFC3052997.1"/>
    <property type="molecule type" value="Genomic_DNA"/>
</dbReference>
<dbReference type="Proteomes" id="UP001595444">
    <property type="component" value="Unassembled WGS sequence"/>
</dbReference>
<dbReference type="Gene3D" id="3.40.50.1360">
    <property type="match status" value="1"/>
</dbReference>
<comment type="pathway">
    <text evidence="3 7">Carbohydrate degradation; pentose phosphate pathway; D-ribulose 5-phosphate from D-glucose 6-phosphate (oxidative stage): step 2/3.</text>
</comment>
<evidence type="ECO:0000256" key="5">
    <source>
        <dbReference type="ARBA" id="ARBA00013198"/>
    </source>
</evidence>
<evidence type="ECO:0000256" key="3">
    <source>
        <dbReference type="ARBA" id="ARBA00004961"/>
    </source>
</evidence>
<evidence type="ECO:0000313" key="9">
    <source>
        <dbReference type="EMBL" id="MFC3052997.1"/>
    </source>
</evidence>
<dbReference type="GO" id="GO:0017057">
    <property type="term" value="F:6-phosphogluconolactonase activity"/>
    <property type="evidence" value="ECO:0007669"/>
    <property type="project" value="UniProtKB-EC"/>
</dbReference>
<dbReference type="PANTHER" id="PTHR11054">
    <property type="entry name" value="6-PHOSPHOGLUCONOLACTONASE"/>
    <property type="match status" value="1"/>
</dbReference>
<evidence type="ECO:0000256" key="2">
    <source>
        <dbReference type="ARBA" id="ARBA00002681"/>
    </source>
</evidence>
<proteinExistence type="inferred from homology"/>
<name>A0ABV7D749_9PROT</name>
<dbReference type="InterPro" id="IPR005900">
    <property type="entry name" value="6-phosphogluconolactonase_DevB"/>
</dbReference>
<evidence type="ECO:0000256" key="7">
    <source>
        <dbReference type="RuleBase" id="RU365095"/>
    </source>
</evidence>
<evidence type="ECO:0000256" key="1">
    <source>
        <dbReference type="ARBA" id="ARBA00000832"/>
    </source>
</evidence>
<protein>
    <recommendedName>
        <fullName evidence="6 7">6-phosphogluconolactonase</fullName>
        <shortName evidence="7">6PGL</shortName>
        <ecNumber evidence="5 7">3.1.1.31</ecNumber>
    </recommendedName>
</protein>
<comment type="similarity">
    <text evidence="4 7">Belongs to the glucosamine/galactosamine-6-phosphate isomerase family. 6-phosphogluconolactonase subfamily.</text>
</comment>
<evidence type="ECO:0000313" key="10">
    <source>
        <dbReference type="Proteomes" id="UP001595444"/>
    </source>
</evidence>
<organism evidence="9 10">
    <name type="scientific">Kordiimonas pumila</name>
    <dbReference type="NCBI Taxonomy" id="2161677"/>
    <lineage>
        <taxon>Bacteria</taxon>
        <taxon>Pseudomonadati</taxon>
        <taxon>Pseudomonadota</taxon>
        <taxon>Alphaproteobacteria</taxon>
        <taxon>Kordiimonadales</taxon>
        <taxon>Kordiimonadaceae</taxon>
        <taxon>Kordiimonas</taxon>
    </lineage>
</organism>
<dbReference type="EC" id="3.1.1.31" evidence="5 7"/>
<accession>A0ABV7D749</accession>
<dbReference type="InterPro" id="IPR039104">
    <property type="entry name" value="6PGL"/>
</dbReference>
<sequence>MTKWHIFDSRKEMVQALKTATTEALIEGMLKKGRASWAVSGGTTPTPFFEAMRDVQLDWARVQIALVDERWVNPGHARSNETSVKSVLCKNMSAKARFIGMKTPHETPQEAEVFVNERYGTIELPFDSILLGMGPDAHTASFFPGAEGLGRALDPSCGKVCVALHALKSDVTGDELNRMSLSAAAIIAAKNVALMITGREKKKVLDEALQGARSTPVGRLAQLKPFDIYWAP</sequence>
<comment type="catalytic activity">
    <reaction evidence="1 7">
        <text>6-phospho-D-glucono-1,5-lactone + H2O = 6-phospho-D-gluconate + H(+)</text>
        <dbReference type="Rhea" id="RHEA:12556"/>
        <dbReference type="ChEBI" id="CHEBI:15377"/>
        <dbReference type="ChEBI" id="CHEBI:15378"/>
        <dbReference type="ChEBI" id="CHEBI:57955"/>
        <dbReference type="ChEBI" id="CHEBI:58759"/>
        <dbReference type="EC" id="3.1.1.31"/>
    </reaction>
</comment>
<feature type="domain" description="Glucosamine/galactosamine-6-phosphate isomerase" evidence="8">
    <location>
        <begin position="9"/>
        <end position="220"/>
    </location>
</feature>
<comment type="function">
    <text evidence="2 7">Hydrolysis of 6-phosphogluconolactone to 6-phosphogluconate.</text>
</comment>
<dbReference type="CDD" id="cd01400">
    <property type="entry name" value="6PGL"/>
    <property type="match status" value="1"/>
</dbReference>
<comment type="caution">
    <text evidence="9">The sequence shown here is derived from an EMBL/GenBank/DDBJ whole genome shotgun (WGS) entry which is preliminary data.</text>
</comment>
<evidence type="ECO:0000256" key="6">
    <source>
        <dbReference type="ARBA" id="ARBA00020337"/>
    </source>
</evidence>
<gene>
    <name evidence="7 9" type="primary">pgl</name>
    <name evidence="9" type="ORF">ACFOKA_13865</name>
</gene>
<dbReference type="NCBIfam" id="TIGR01198">
    <property type="entry name" value="pgl"/>
    <property type="match status" value="1"/>
</dbReference>
<keyword evidence="10" id="KW-1185">Reference proteome</keyword>
<dbReference type="InterPro" id="IPR037171">
    <property type="entry name" value="NagB/RpiA_transferase-like"/>
</dbReference>
<dbReference type="RefSeq" id="WP_194213332.1">
    <property type="nucleotide sequence ID" value="NZ_CP061205.1"/>
</dbReference>
<dbReference type="PANTHER" id="PTHR11054:SF0">
    <property type="entry name" value="6-PHOSPHOGLUCONOLACTONASE"/>
    <property type="match status" value="1"/>
</dbReference>
<keyword evidence="7 9" id="KW-0378">Hydrolase</keyword>
<evidence type="ECO:0000256" key="4">
    <source>
        <dbReference type="ARBA" id="ARBA00010662"/>
    </source>
</evidence>
<reference evidence="10" key="1">
    <citation type="journal article" date="2019" name="Int. J. Syst. Evol. Microbiol.">
        <title>The Global Catalogue of Microorganisms (GCM) 10K type strain sequencing project: providing services to taxonomists for standard genome sequencing and annotation.</title>
        <authorList>
            <consortium name="The Broad Institute Genomics Platform"/>
            <consortium name="The Broad Institute Genome Sequencing Center for Infectious Disease"/>
            <person name="Wu L."/>
            <person name="Ma J."/>
        </authorList>
    </citation>
    <scope>NUCLEOTIDE SEQUENCE [LARGE SCALE GENOMIC DNA]</scope>
    <source>
        <strain evidence="10">KCTC 62164</strain>
    </source>
</reference>